<evidence type="ECO:0000256" key="6">
    <source>
        <dbReference type="SAM" id="Phobius"/>
    </source>
</evidence>
<dbReference type="RefSeq" id="WP_346755070.1">
    <property type="nucleotide sequence ID" value="NZ_JAUJEA010000014.1"/>
</dbReference>
<dbReference type="EMBL" id="JAUJEA010000014">
    <property type="protein sequence ID" value="MDN5205046.1"/>
    <property type="molecule type" value="Genomic_DNA"/>
</dbReference>
<protein>
    <submittedName>
        <fullName evidence="8">Cbb3-type cytochrome c oxidase N-terminal domain-containing protein</fullName>
    </submittedName>
</protein>
<reference evidence="8" key="1">
    <citation type="submission" date="2023-06" db="EMBL/GenBank/DDBJ databases">
        <title>Genomic of Parafulvivirga corallium.</title>
        <authorList>
            <person name="Wang G."/>
        </authorList>
    </citation>
    <scope>NUCLEOTIDE SEQUENCE</scope>
    <source>
        <strain evidence="8">BMA10</strain>
    </source>
</reference>
<evidence type="ECO:0000256" key="4">
    <source>
        <dbReference type="PROSITE-ProRule" id="PRU00433"/>
    </source>
</evidence>
<dbReference type="Pfam" id="PF13442">
    <property type="entry name" value="Cytochrome_CBB3"/>
    <property type="match status" value="1"/>
</dbReference>
<organism evidence="8 9">
    <name type="scientific">Splendidivirga corallicola</name>
    <dbReference type="NCBI Taxonomy" id="3051826"/>
    <lineage>
        <taxon>Bacteria</taxon>
        <taxon>Pseudomonadati</taxon>
        <taxon>Bacteroidota</taxon>
        <taxon>Cytophagia</taxon>
        <taxon>Cytophagales</taxon>
        <taxon>Splendidivirgaceae</taxon>
        <taxon>Splendidivirga</taxon>
    </lineage>
</organism>
<keyword evidence="9" id="KW-1185">Reference proteome</keyword>
<dbReference type="InterPro" id="IPR009056">
    <property type="entry name" value="Cyt_c-like_dom"/>
</dbReference>
<accession>A0ABT8KWD9</accession>
<evidence type="ECO:0000313" key="9">
    <source>
        <dbReference type="Proteomes" id="UP001172082"/>
    </source>
</evidence>
<keyword evidence="6" id="KW-1133">Transmembrane helix</keyword>
<dbReference type="InterPro" id="IPR036909">
    <property type="entry name" value="Cyt_c-like_dom_sf"/>
</dbReference>
<dbReference type="PANTHER" id="PTHR33751">
    <property type="entry name" value="CBB3-TYPE CYTOCHROME C OXIDASE SUBUNIT FIXP"/>
    <property type="match status" value="1"/>
</dbReference>
<feature type="region of interest" description="Disordered" evidence="5">
    <location>
        <begin position="279"/>
        <end position="299"/>
    </location>
</feature>
<evidence type="ECO:0000256" key="3">
    <source>
        <dbReference type="ARBA" id="ARBA00023004"/>
    </source>
</evidence>
<dbReference type="Proteomes" id="UP001172082">
    <property type="component" value="Unassembled WGS sequence"/>
</dbReference>
<proteinExistence type="predicted"/>
<sequence length="299" mass="33598">MKSSIKNIFSHKQAWLLLVMLIFPLMGFAQEATESEQSIWTNEFVFYTVVGMVIVVALLTLAVAYYVLQVVKLIILREKEQKAIEEGVELAPEPSLWQRMMHKLTDSVPVEKEETVMLDHDYDGIKELDNHLPPWWTALFYVTIIFGVVYILAYHVFDTLPLQEEEYNTQMKVAAAKIEERKAEQGGDVIDENTVVFTDNASNLDTGKKIFDGQCAACHRTDGGGGVGPNLTDDYWLHGGSINDIFKTIKYGVPDKGMISWEAILSPAQMSDVSSYIVTLKGTNPPDPKAPQGDLYQEE</sequence>
<dbReference type="PANTHER" id="PTHR33751:SF1">
    <property type="entry name" value="CBB3-TYPE CYTOCHROME C OXIDASE SUBUNIT FIXP"/>
    <property type="match status" value="1"/>
</dbReference>
<dbReference type="Gene3D" id="1.10.760.10">
    <property type="entry name" value="Cytochrome c-like domain"/>
    <property type="match status" value="1"/>
</dbReference>
<dbReference type="PROSITE" id="PS51007">
    <property type="entry name" value="CYTC"/>
    <property type="match status" value="1"/>
</dbReference>
<keyword evidence="6" id="KW-0812">Transmembrane</keyword>
<keyword evidence="1 4" id="KW-0349">Heme</keyword>
<dbReference type="Pfam" id="PF14715">
    <property type="entry name" value="FixP_N"/>
    <property type="match status" value="1"/>
</dbReference>
<dbReference type="SUPFAM" id="SSF46626">
    <property type="entry name" value="Cytochrome c"/>
    <property type="match status" value="1"/>
</dbReference>
<dbReference type="Gene3D" id="6.10.280.130">
    <property type="match status" value="1"/>
</dbReference>
<comment type="caution">
    <text evidence="8">The sequence shown here is derived from an EMBL/GenBank/DDBJ whole genome shotgun (WGS) entry which is preliminary data.</text>
</comment>
<evidence type="ECO:0000256" key="1">
    <source>
        <dbReference type="ARBA" id="ARBA00022617"/>
    </source>
</evidence>
<dbReference type="InterPro" id="IPR038414">
    <property type="entry name" value="CcoP_N_sf"/>
</dbReference>
<evidence type="ECO:0000256" key="5">
    <source>
        <dbReference type="SAM" id="MobiDB-lite"/>
    </source>
</evidence>
<evidence type="ECO:0000259" key="7">
    <source>
        <dbReference type="PROSITE" id="PS51007"/>
    </source>
</evidence>
<evidence type="ECO:0000313" key="8">
    <source>
        <dbReference type="EMBL" id="MDN5205046.1"/>
    </source>
</evidence>
<keyword evidence="2 4" id="KW-0479">Metal-binding</keyword>
<dbReference type="InterPro" id="IPR050597">
    <property type="entry name" value="Cytochrome_c_Oxidase_Subunit"/>
</dbReference>
<feature type="transmembrane region" description="Helical" evidence="6">
    <location>
        <begin position="45"/>
        <end position="68"/>
    </location>
</feature>
<dbReference type="InterPro" id="IPR032858">
    <property type="entry name" value="CcoP_N"/>
</dbReference>
<keyword evidence="6" id="KW-0472">Membrane</keyword>
<feature type="domain" description="Cytochrome c" evidence="7">
    <location>
        <begin position="202"/>
        <end position="281"/>
    </location>
</feature>
<name>A0ABT8KWD9_9BACT</name>
<gene>
    <name evidence="8" type="ORF">QQ008_26895</name>
</gene>
<keyword evidence="3 4" id="KW-0408">Iron</keyword>
<feature type="transmembrane region" description="Helical" evidence="6">
    <location>
        <begin position="135"/>
        <end position="157"/>
    </location>
</feature>
<evidence type="ECO:0000256" key="2">
    <source>
        <dbReference type="ARBA" id="ARBA00022723"/>
    </source>
</evidence>